<name>A0A8T1Q1S0_CARIL</name>
<evidence type="ECO:0000313" key="1">
    <source>
        <dbReference type="EMBL" id="KAG6649435.1"/>
    </source>
</evidence>
<accession>A0A8T1Q1S0</accession>
<proteinExistence type="predicted"/>
<dbReference type="InterPro" id="IPR026569">
    <property type="entry name" value="Ribosomal_bL28"/>
</dbReference>
<dbReference type="Proteomes" id="UP000811609">
    <property type="component" value="Chromosome 7"/>
</dbReference>
<dbReference type="EMBL" id="CM031815">
    <property type="protein sequence ID" value="KAG6649435.1"/>
    <property type="molecule type" value="Genomic_DNA"/>
</dbReference>
<organism evidence="1 2">
    <name type="scientific">Carya illinoinensis</name>
    <name type="common">Pecan</name>
    <dbReference type="NCBI Taxonomy" id="32201"/>
    <lineage>
        <taxon>Eukaryota</taxon>
        <taxon>Viridiplantae</taxon>
        <taxon>Streptophyta</taxon>
        <taxon>Embryophyta</taxon>
        <taxon>Tracheophyta</taxon>
        <taxon>Spermatophyta</taxon>
        <taxon>Magnoliopsida</taxon>
        <taxon>eudicotyledons</taxon>
        <taxon>Gunneridae</taxon>
        <taxon>Pentapetalae</taxon>
        <taxon>rosids</taxon>
        <taxon>fabids</taxon>
        <taxon>Fagales</taxon>
        <taxon>Juglandaceae</taxon>
        <taxon>Carya</taxon>
    </lineage>
</organism>
<protein>
    <submittedName>
        <fullName evidence="1">Uncharacterized protein</fullName>
    </submittedName>
</protein>
<reference evidence="1" key="1">
    <citation type="submission" date="2020-12" db="EMBL/GenBank/DDBJ databases">
        <title>WGS assembly of Carya illinoinensis cv. Pawnee.</title>
        <authorList>
            <person name="Platts A."/>
            <person name="Shu S."/>
            <person name="Wright S."/>
            <person name="Barry K."/>
            <person name="Edger P."/>
            <person name="Pires J.C."/>
            <person name="Schmutz J."/>
        </authorList>
    </citation>
    <scope>NUCLEOTIDE SEQUENCE</scope>
    <source>
        <tissue evidence="1">Leaf</tissue>
    </source>
</reference>
<dbReference type="Pfam" id="PF00830">
    <property type="entry name" value="Ribosomal_L28"/>
    <property type="match status" value="1"/>
</dbReference>
<evidence type="ECO:0000313" key="2">
    <source>
        <dbReference type="Proteomes" id="UP000811609"/>
    </source>
</evidence>
<dbReference type="PANTHER" id="PTHR13528">
    <property type="entry name" value="39S RIBOSOMAL PROTEIN L28, MITOCHONDRIAL"/>
    <property type="match status" value="1"/>
</dbReference>
<dbReference type="AlphaFoldDB" id="A0A8T1Q1S0"/>
<keyword evidence="2" id="KW-1185">Reference proteome</keyword>
<dbReference type="GO" id="GO:0005762">
    <property type="term" value="C:mitochondrial large ribosomal subunit"/>
    <property type="evidence" value="ECO:0007669"/>
    <property type="project" value="TreeGrafter"/>
</dbReference>
<sequence>MGRAKRGLYTGRHIQFFNRVAKAAVISMSRRTWKPNIQEKRLFSYILDFRPPYLS</sequence>
<comment type="caution">
    <text evidence="1">The sequence shown here is derived from an EMBL/GenBank/DDBJ whole genome shotgun (WGS) entry which is preliminary data.</text>
</comment>
<gene>
    <name evidence="1" type="ORF">CIPAW_07G212300</name>
</gene>
<dbReference type="PANTHER" id="PTHR13528:SF2">
    <property type="entry name" value="LARGE RIBOSOMAL SUBUNIT PROTEIN BL28M"/>
    <property type="match status" value="1"/>
</dbReference>
<dbReference type="GO" id="GO:0003735">
    <property type="term" value="F:structural constituent of ribosome"/>
    <property type="evidence" value="ECO:0007669"/>
    <property type="project" value="InterPro"/>
</dbReference>